<protein>
    <submittedName>
        <fullName evidence="1">Uncharacterized protein</fullName>
    </submittedName>
</protein>
<dbReference type="OrthoDB" id="10067824at2759"/>
<dbReference type="EMBL" id="LZPO01027618">
    <property type="protein sequence ID" value="OBS77980.1"/>
    <property type="molecule type" value="Genomic_DNA"/>
</dbReference>
<keyword evidence="2" id="KW-1185">Reference proteome</keyword>
<gene>
    <name evidence="1" type="ORF">A6R68_19631</name>
</gene>
<dbReference type="Gene3D" id="6.10.250.1170">
    <property type="match status" value="1"/>
</dbReference>
<sequence length="96" mass="11074">MCTLPVTYVTNEILEEIFSVFSQVERAVVIICTANVTCWKTFIEIEKQQRDQLHPNIREAPKKLKMEMEAVCHEHYANEARFDEVSRRASENGGTA</sequence>
<name>A0A1A6HJ33_NEOLE</name>
<dbReference type="AlphaFoldDB" id="A0A1A6HJ33"/>
<organism evidence="1 2">
    <name type="scientific">Neotoma lepida</name>
    <name type="common">Desert woodrat</name>
    <dbReference type="NCBI Taxonomy" id="56216"/>
    <lineage>
        <taxon>Eukaryota</taxon>
        <taxon>Metazoa</taxon>
        <taxon>Chordata</taxon>
        <taxon>Craniata</taxon>
        <taxon>Vertebrata</taxon>
        <taxon>Euteleostomi</taxon>
        <taxon>Mammalia</taxon>
        <taxon>Eutheria</taxon>
        <taxon>Euarchontoglires</taxon>
        <taxon>Glires</taxon>
        <taxon>Rodentia</taxon>
        <taxon>Myomorpha</taxon>
        <taxon>Muroidea</taxon>
        <taxon>Cricetidae</taxon>
        <taxon>Neotominae</taxon>
        <taxon>Neotoma</taxon>
    </lineage>
</organism>
<proteinExistence type="predicted"/>
<reference evidence="1 2" key="1">
    <citation type="submission" date="2016-06" db="EMBL/GenBank/DDBJ databases">
        <title>The Draft Genome Sequence and Annotation of the Desert Woodrat Neotoma lepida.</title>
        <authorList>
            <person name="Campbell M."/>
            <person name="Oakeson K.F."/>
            <person name="Yandell M."/>
            <person name="Halpert J.R."/>
            <person name="Dearing D."/>
        </authorList>
    </citation>
    <scope>NUCLEOTIDE SEQUENCE [LARGE SCALE GENOMIC DNA]</scope>
    <source>
        <strain evidence="1">417</strain>
        <tissue evidence="1">Liver</tissue>
    </source>
</reference>
<dbReference type="Proteomes" id="UP000092124">
    <property type="component" value="Unassembled WGS sequence"/>
</dbReference>
<accession>A0A1A6HJ33</accession>
<evidence type="ECO:0000313" key="1">
    <source>
        <dbReference type="EMBL" id="OBS77980.1"/>
    </source>
</evidence>
<dbReference type="STRING" id="56216.A0A1A6HJ33"/>
<comment type="caution">
    <text evidence="1">The sequence shown here is derived from an EMBL/GenBank/DDBJ whole genome shotgun (WGS) entry which is preliminary data.</text>
</comment>
<evidence type="ECO:0000313" key="2">
    <source>
        <dbReference type="Proteomes" id="UP000092124"/>
    </source>
</evidence>